<evidence type="ECO:0000313" key="2">
    <source>
        <dbReference type="EMBL" id="VEH14951.1"/>
    </source>
</evidence>
<reference evidence="2 3" key="1">
    <citation type="submission" date="2018-12" db="EMBL/GenBank/DDBJ databases">
        <authorList>
            <consortium name="Pathogen Informatics"/>
        </authorList>
    </citation>
    <scope>NUCLEOTIDE SEQUENCE [LARGE SCALE GENOMIC DNA]</scope>
    <source>
        <strain evidence="2 3">NCTC13071</strain>
    </source>
</reference>
<keyword evidence="1" id="KW-0812">Transmembrane</keyword>
<feature type="transmembrane region" description="Helical" evidence="1">
    <location>
        <begin position="54"/>
        <end position="72"/>
    </location>
</feature>
<feature type="transmembrane region" description="Helical" evidence="1">
    <location>
        <begin position="14"/>
        <end position="34"/>
    </location>
</feature>
<dbReference type="EMBL" id="LR134384">
    <property type="protein sequence ID" value="VEH14951.1"/>
    <property type="molecule type" value="Genomic_DNA"/>
</dbReference>
<accession>A0A3S4TE34</accession>
<keyword evidence="1" id="KW-0472">Membrane</keyword>
<sequence length="84" mass="10330">MLISKSTIWERKTFLLSIAYNLILFKRTFILACFKPIIRFKMQKNMIFRFFNSFYTYISQYLYTFATILSILNHRNILHMKICR</sequence>
<keyword evidence="1" id="KW-1133">Transmembrane helix</keyword>
<proteinExistence type="predicted"/>
<dbReference type="Proteomes" id="UP000274578">
    <property type="component" value="Chromosome 1"/>
</dbReference>
<dbReference type="KEGG" id="poc:NCTC13071_00937"/>
<protein>
    <submittedName>
        <fullName evidence="2">Uncharacterized protein</fullName>
    </submittedName>
</protein>
<name>A0A3S4TE34_9BACT</name>
<evidence type="ECO:0000313" key="3">
    <source>
        <dbReference type="Proteomes" id="UP000274578"/>
    </source>
</evidence>
<gene>
    <name evidence="2" type="ORF">NCTC13071_00937</name>
</gene>
<dbReference type="AlphaFoldDB" id="A0A3S4TE34"/>
<evidence type="ECO:0000256" key="1">
    <source>
        <dbReference type="SAM" id="Phobius"/>
    </source>
</evidence>
<organism evidence="2 3">
    <name type="scientific">Segatella oris</name>
    <dbReference type="NCBI Taxonomy" id="28135"/>
    <lineage>
        <taxon>Bacteria</taxon>
        <taxon>Pseudomonadati</taxon>
        <taxon>Bacteroidota</taxon>
        <taxon>Bacteroidia</taxon>
        <taxon>Bacteroidales</taxon>
        <taxon>Prevotellaceae</taxon>
        <taxon>Segatella</taxon>
    </lineage>
</organism>